<dbReference type="Proteomes" id="UP000464620">
    <property type="component" value="Chromosome B09"/>
</dbReference>
<name>A0A6B9V6Z1_ARAHY</name>
<evidence type="ECO:0000313" key="1">
    <source>
        <dbReference type="EMBL" id="QHN75962.1"/>
    </source>
</evidence>
<reference evidence="1 2" key="1">
    <citation type="submission" date="2020-01" db="EMBL/GenBank/DDBJ databases">
        <title>Genome sequence of Arachis hypogaea, cultivar Shitouqi.</title>
        <authorList>
            <person name="Zhuang W."/>
            <person name="Chen H."/>
            <person name="Varshney R."/>
            <person name="Wang D."/>
            <person name="Ming R."/>
        </authorList>
    </citation>
    <scope>NUCLEOTIDE SEQUENCE [LARGE SCALE GENOMIC DNA]</scope>
    <source>
        <tissue evidence="1">Young leaf</tissue>
    </source>
</reference>
<sequence length="219" mass="23580">MEQVFAEIYPSGDKFGSRFLSVWRETASLSDPFLITAATSITHFLDLPASSSSFDEVTSPSPFPFPIFSSSSAPLSSNCLPRCRLIVIAVSSILIVVRFSPSRRQCRQSSSSSAIPPPLPRQIVSATDLPVAVSTTDLRIDIYAWPISCCRLLYLRVCSSSLLTARASKSVEISTGNEYSAGIGYPSPIADTGQEQGAFWGHKAGVGHFLVPTGTRCHS</sequence>
<accession>A0A6B9V6Z1</accession>
<dbReference type="AlphaFoldDB" id="A0A6B9V6Z1"/>
<protein>
    <submittedName>
        <fullName evidence="1">Uncharacterized protein</fullName>
    </submittedName>
</protein>
<organism evidence="1 2">
    <name type="scientific">Arachis hypogaea</name>
    <name type="common">Peanut</name>
    <dbReference type="NCBI Taxonomy" id="3818"/>
    <lineage>
        <taxon>Eukaryota</taxon>
        <taxon>Viridiplantae</taxon>
        <taxon>Streptophyta</taxon>
        <taxon>Embryophyta</taxon>
        <taxon>Tracheophyta</taxon>
        <taxon>Spermatophyta</taxon>
        <taxon>Magnoliopsida</taxon>
        <taxon>eudicotyledons</taxon>
        <taxon>Gunneridae</taxon>
        <taxon>Pentapetalae</taxon>
        <taxon>rosids</taxon>
        <taxon>fabids</taxon>
        <taxon>Fabales</taxon>
        <taxon>Fabaceae</taxon>
        <taxon>Papilionoideae</taxon>
        <taxon>50 kb inversion clade</taxon>
        <taxon>dalbergioids sensu lato</taxon>
        <taxon>Dalbergieae</taxon>
        <taxon>Pterocarpus clade</taxon>
        <taxon>Arachis</taxon>
    </lineage>
</organism>
<evidence type="ECO:0000313" key="2">
    <source>
        <dbReference type="Proteomes" id="UP000464620"/>
    </source>
</evidence>
<proteinExistence type="predicted"/>
<dbReference type="EMBL" id="CP031001">
    <property type="protein sequence ID" value="QHN75962.1"/>
    <property type="molecule type" value="Genomic_DNA"/>
</dbReference>
<gene>
    <name evidence="1" type="ORF">DS421_19g639830</name>
</gene>